<evidence type="ECO:0000259" key="2">
    <source>
        <dbReference type="Pfam" id="PF25871"/>
    </source>
</evidence>
<dbReference type="RefSeq" id="XP_044555800.1">
    <property type="nucleotide sequence ID" value="XM_044693224.1"/>
</dbReference>
<dbReference type="InterPro" id="IPR058841">
    <property type="entry name" value="HTH_76"/>
</dbReference>
<feature type="region of interest" description="Disordered" evidence="1">
    <location>
        <begin position="733"/>
        <end position="779"/>
    </location>
</feature>
<feature type="compositionally biased region" description="Polar residues" evidence="1">
    <location>
        <begin position="107"/>
        <end position="117"/>
    </location>
</feature>
<evidence type="ECO:0000313" key="3">
    <source>
        <dbReference type="EMBL" id="KAG2393906.1"/>
    </source>
</evidence>
<dbReference type="EMBL" id="PYSW02000001">
    <property type="protein sequence ID" value="KAG2393906.1"/>
    <property type="molecule type" value="Genomic_DNA"/>
</dbReference>
<dbReference type="GeneID" id="68096125"/>
<sequence>MSGLNFVKSNSSIESMLASNPTSSIPTNTDADISAKNTVTNKDSFKPSPMNLSMDIPIDETSGEKYNNSHSTKLITPPHPIASQHYYRKLFSEGSKSSSSREDASSQNPIHQSSSHLLPTYTAHPSSSSLVLAPPPLMYPANSYPIVMLPSQYASSSFSSTISDALFSLIKYIIMFLISIGIFKFGKRWFKAYFNNYFTKKKIFENPKLPTVSLPDNNENSILTDSKEGETVHNHQEYQHIARSKWQPPQKEPINDIGTILFFQRELNDLKLCMNELKSKISDVPSNSSFSATLLKQFEMQHEQQKLILSQNKNTDNSLNVMEMQREISNLRSDISQLKGMITMTPTILSSSVSSQQGLYQLSQYSETADTAQKHHPVIHNPTTTYQPKFLQQNLTSHSVSRNGSQAHSSEISSDNNIERSSSPLLNMSLNKSKDEPTTYISGINKRSSTNQPISVNTNGARTEDTIHDKQPSPALSSSSEKSIKEKNNQQHNITEKYEQAEPISNSSTNENIDYYAEYGEKIEPISEEEYNQVYDDYLSSLGKRFENQFNFHTGVDVEHKENSVTEVNNEEPKSSISLQDTAASNEEAMQGVENTKEQPLENLNSYNEQVDGGITPSAERKTISDFDASTAVSPLDTDVFNILKTPSLSFDELFVKAAPKTESTENFSDNQFNSIHMYEADSIISSGSNSVNQGSSMTPSLKEATKELRKTQLTAKQKKSKIFGMLLAPEKKKKKKKDAVPKEEAQLEKEKHQTSQEVVPSPTKAAAQTTPPPTESDVNNIEFVTLTEKQETISSQDMPNNQEMFTRFENYPFDSDERFQRMLSLTADDDECPVDKTNPNFLTIQKGIYFKQLLGNDEFDLEEYFKYKGIEVASSAAVNN</sequence>
<feature type="compositionally biased region" description="Polar residues" evidence="1">
    <location>
        <begin position="18"/>
        <end position="42"/>
    </location>
</feature>
<feature type="compositionally biased region" description="Basic and acidic residues" evidence="1">
    <location>
        <begin position="462"/>
        <end position="471"/>
    </location>
</feature>
<comment type="caution">
    <text evidence="3">The sequence shown here is derived from an EMBL/GenBank/DDBJ whole genome shotgun (WGS) entry which is preliminary data.</text>
</comment>
<keyword evidence="4" id="KW-1185">Reference proteome</keyword>
<feature type="compositionally biased region" description="Basic and acidic residues" evidence="1">
    <location>
        <begin position="482"/>
        <end position="500"/>
    </location>
</feature>
<reference evidence="3 4" key="1">
    <citation type="journal article" date="2018" name="BMC Genomics">
        <title>The genome of Naegleria lovaniensis, the basis for a comparative approach to unravel pathogenicity factors of the human pathogenic amoeba N. fowleri.</title>
        <authorList>
            <person name="Liechti N."/>
            <person name="Schurch N."/>
            <person name="Bruggmann R."/>
            <person name="Wittwer M."/>
        </authorList>
    </citation>
    <scope>NUCLEOTIDE SEQUENCE [LARGE SCALE GENOMIC DNA]</scope>
    <source>
        <strain evidence="3 4">ATCC 30569</strain>
    </source>
</reference>
<evidence type="ECO:0000313" key="4">
    <source>
        <dbReference type="Proteomes" id="UP000816034"/>
    </source>
</evidence>
<feature type="domain" description="PEX14-like helix-turn-helix" evidence="2">
    <location>
        <begin position="804"/>
        <end position="869"/>
    </location>
</feature>
<organism evidence="3 4">
    <name type="scientific">Naegleria lovaniensis</name>
    <name type="common">Amoeba</name>
    <dbReference type="NCBI Taxonomy" id="51637"/>
    <lineage>
        <taxon>Eukaryota</taxon>
        <taxon>Discoba</taxon>
        <taxon>Heterolobosea</taxon>
        <taxon>Tetramitia</taxon>
        <taxon>Eutetramitia</taxon>
        <taxon>Vahlkampfiidae</taxon>
        <taxon>Naegleria</taxon>
    </lineage>
</organism>
<gene>
    <name evidence="3" type="ORF">C9374_003670</name>
</gene>
<dbReference type="Proteomes" id="UP000816034">
    <property type="component" value="Unassembled WGS sequence"/>
</dbReference>
<feature type="region of interest" description="Disordered" evidence="1">
    <location>
        <begin position="396"/>
        <end position="510"/>
    </location>
</feature>
<feature type="compositionally biased region" description="Polar residues" evidence="1">
    <location>
        <begin position="439"/>
        <end position="461"/>
    </location>
</feature>
<feature type="region of interest" description="Disordered" evidence="1">
    <location>
        <begin position="18"/>
        <end position="79"/>
    </location>
</feature>
<dbReference type="Pfam" id="PF25871">
    <property type="entry name" value="HTH_76"/>
    <property type="match status" value="1"/>
</dbReference>
<name>A0AA88KS57_NAELO</name>
<evidence type="ECO:0000256" key="1">
    <source>
        <dbReference type="SAM" id="MobiDB-lite"/>
    </source>
</evidence>
<feature type="compositionally biased region" description="Polar residues" evidence="1">
    <location>
        <begin position="396"/>
        <end position="431"/>
    </location>
</feature>
<accession>A0AA88KS57</accession>
<proteinExistence type="predicted"/>
<feature type="region of interest" description="Disordered" evidence="1">
    <location>
        <begin position="557"/>
        <end position="578"/>
    </location>
</feature>
<feature type="region of interest" description="Disordered" evidence="1">
    <location>
        <begin position="95"/>
        <end position="118"/>
    </location>
</feature>
<protein>
    <recommendedName>
        <fullName evidence="2">PEX14-like helix-turn-helix domain-containing protein</fullName>
    </recommendedName>
</protein>
<feature type="compositionally biased region" description="Polar residues" evidence="1">
    <location>
        <begin position="64"/>
        <end position="74"/>
    </location>
</feature>
<dbReference type="AlphaFoldDB" id="A0AA88KS57"/>
<feature type="compositionally biased region" description="Basic and acidic residues" evidence="1">
    <location>
        <begin position="739"/>
        <end position="755"/>
    </location>
</feature>